<evidence type="ECO:0000256" key="1">
    <source>
        <dbReference type="ARBA" id="ARBA00022729"/>
    </source>
</evidence>
<dbReference type="Pfam" id="PF01453">
    <property type="entry name" value="B_lectin"/>
    <property type="match status" value="1"/>
</dbReference>
<evidence type="ECO:0000259" key="2">
    <source>
        <dbReference type="Pfam" id="PF01453"/>
    </source>
</evidence>
<dbReference type="InterPro" id="IPR036426">
    <property type="entry name" value="Bulb-type_lectin_dom_sf"/>
</dbReference>
<comment type="caution">
    <text evidence="3">The sequence shown here is derived from an EMBL/GenBank/DDBJ whole genome shotgun (WGS) entry which is preliminary data.</text>
</comment>
<sequence length="138" mass="15728">MIQDNGNLVLYDSYSRIVWESFDYPTDTILPGQTLKYGHSLSSGTYYLRTDKTGKMKIYDESIAAFDKLISISDGYVVLKHLSNEEVVNRNSNGKATMFRATLDSDGGLRPYKEVRGSRNEVSWRLSRTRTPWTLGET</sequence>
<dbReference type="OrthoDB" id="1930390at2759"/>
<dbReference type="Gene3D" id="2.90.10.10">
    <property type="entry name" value="Bulb-type lectin domain"/>
    <property type="match status" value="1"/>
</dbReference>
<gene>
    <name evidence="3" type="ORF">IFM89_024521</name>
</gene>
<protein>
    <recommendedName>
        <fullName evidence="2">Bulb-type lectin domain-containing protein</fullName>
    </recommendedName>
</protein>
<name>A0A835LNX1_9MAGN</name>
<dbReference type="EMBL" id="JADFTS010000006">
    <property type="protein sequence ID" value="KAF9601975.1"/>
    <property type="molecule type" value="Genomic_DNA"/>
</dbReference>
<reference evidence="3 4" key="1">
    <citation type="submission" date="2020-10" db="EMBL/GenBank/DDBJ databases">
        <title>The Coptis chinensis genome and diversification of protoberbering-type alkaloids.</title>
        <authorList>
            <person name="Wang B."/>
            <person name="Shu S."/>
            <person name="Song C."/>
            <person name="Liu Y."/>
        </authorList>
    </citation>
    <scope>NUCLEOTIDE SEQUENCE [LARGE SCALE GENOMIC DNA]</scope>
    <source>
        <strain evidence="3">HL-2020</strain>
        <tissue evidence="3">Leaf</tissue>
    </source>
</reference>
<keyword evidence="4" id="KW-1185">Reference proteome</keyword>
<evidence type="ECO:0000313" key="4">
    <source>
        <dbReference type="Proteomes" id="UP000631114"/>
    </source>
</evidence>
<organism evidence="3 4">
    <name type="scientific">Coptis chinensis</name>
    <dbReference type="NCBI Taxonomy" id="261450"/>
    <lineage>
        <taxon>Eukaryota</taxon>
        <taxon>Viridiplantae</taxon>
        <taxon>Streptophyta</taxon>
        <taxon>Embryophyta</taxon>
        <taxon>Tracheophyta</taxon>
        <taxon>Spermatophyta</taxon>
        <taxon>Magnoliopsida</taxon>
        <taxon>Ranunculales</taxon>
        <taxon>Ranunculaceae</taxon>
        <taxon>Coptidoideae</taxon>
        <taxon>Coptis</taxon>
    </lineage>
</organism>
<dbReference type="AlphaFoldDB" id="A0A835LNX1"/>
<dbReference type="Proteomes" id="UP000631114">
    <property type="component" value="Unassembled WGS sequence"/>
</dbReference>
<keyword evidence="1" id="KW-0732">Signal</keyword>
<dbReference type="PANTHER" id="PTHR47976">
    <property type="entry name" value="G-TYPE LECTIN S-RECEPTOR-LIKE SERINE/THREONINE-PROTEIN KINASE SD2-5"/>
    <property type="match status" value="1"/>
</dbReference>
<dbReference type="InterPro" id="IPR051343">
    <property type="entry name" value="G-type_lectin_kinases/EP1-like"/>
</dbReference>
<accession>A0A835LNX1</accession>
<dbReference type="InterPro" id="IPR001480">
    <property type="entry name" value="Bulb-type_lectin_dom"/>
</dbReference>
<evidence type="ECO:0000313" key="3">
    <source>
        <dbReference type="EMBL" id="KAF9601975.1"/>
    </source>
</evidence>
<feature type="domain" description="Bulb-type lectin" evidence="2">
    <location>
        <begin position="2"/>
        <end position="38"/>
    </location>
</feature>
<dbReference type="PANTHER" id="PTHR47976:SF115">
    <property type="entry name" value="RECEPTOR-LIKE SERINE_THREONINE-PROTEIN KINASE"/>
    <property type="match status" value="1"/>
</dbReference>
<proteinExistence type="predicted"/>
<dbReference type="SUPFAM" id="SSF51110">
    <property type="entry name" value="alpha-D-mannose-specific plant lectins"/>
    <property type="match status" value="1"/>
</dbReference>